<dbReference type="EMBL" id="MCFJ01000013">
    <property type="protein sequence ID" value="ORY59718.1"/>
    <property type="molecule type" value="Genomic_DNA"/>
</dbReference>
<comment type="caution">
    <text evidence="2">The sequence shown here is derived from an EMBL/GenBank/DDBJ whole genome shotgun (WGS) entry which is preliminary data.</text>
</comment>
<dbReference type="Proteomes" id="UP000193689">
    <property type="component" value="Unassembled WGS sequence"/>
</dbReference>
<protein>
    <submittedName>
        <fullName evidence="2">Uncharacterized protein</fullName>
    </submittedName>
</protein>
<feature type="compositionally biased region" description="Low complexity" evidence="1">
    <location>
        <begin position="993"/>
        <end position="1009"/>
    </location>
</feature>
<keyword evidence="3" id="KW-1185">Reference proteome</keyword>
<feature type="region of interest" description="Disordered" evidence="1">
    <location>
        <begin position="318"/>
        <end position="529"/>
    </location>
</feature>
<feature type="region of interest" description="Disordered" evidence="1">
    <location>
        <begin position="563"/>
        <end position="602"/>
    </location>
</feature>
<sequence length="1260" mass="134683">MAPEATADKPVDASVTEPVLTQATEPDSQNVDEIQNKQIAEIVDELVNSAETSVSGGSDTEASKVKSSDKKGHGRTSSTIKKPQSFKSVSVNRSFLASKGAVNPTSRPESTGSATSTTTPTPVASSGSKLKLVAKSNTSLGGSTKTLASNGKTTSAPDPNTVWNKNRPVPQPEPKKLSDEELMSKYGIHMADRLRPEDDRGQSNWADIDDDEEWAPDTITWTDGTKITLPQVEENPPTPSAAPAVLAKDSQTEKPKSPAPSASPNARASPSVKPGVLTSGKGLVLKGAPEKPTLVAKIPALSTPVKSPWASVGPIERAPIPVDVPNQHQQQAGHRGYPPRDAPMVKSMTPPPAKEIAADDFSRSSWREGQAGGNRELFNSQSGRYEPVNDRRGSRHDPRGHPALLQRPHPHDQGGAAEPSAAFQTSRTSGQDPLTYGRRRGSSNVSGGSGSLAGRLGKPQEIAAPELHQTGGAGSPVSGSFSPAVTHPTPRTHAAQPWQPRRSPGQVHSVPAYSAPEMTPVSQPSVEEELELQKKLMRERRELAIKRRMEEEAREEAARKERIRLKLEAMGPPPERKSNKKDEANAPTQIQQRDTIPAALMSKAELAERQVTLAEAKQSVVKSDSDSKLESQVNGAAINSADKHQADPSLPASAPGSQTTATWPEKHQPSERLASWSSSIQTTSRNVWAAPGNDRSLGNGTFNADLGNLADSQPAEPSTMVSRPAPIAPPRATSQNQQRPDTGPGRIAPIAPPSRSQVPGAQRPASRNPWVNADIAADDRVIRLESQKRMEEQMKGLAGQGATLDDAQASVRDTWRSVNINDDGKRTKVATTTSVHGEPKGAPNASWNTSTASNAPHRVDRHEAMAPPISQDYRQQPGPNGMRHDYGRRPPMPPAGDATSGHMPQSRAGSRFFPQPGPRDIRSDETSVQSRSKSPTPPPPTMDDHPAYDGDAARPHVSLPPTRPVVKLPPAAVRLPSASAAAAPAPIAPPRRPASFAAAVAAGPPRSASQSTTGRPPSHGSLHQRPHEITTQESWQEKINSLMGRTRVSPAKPMSVDSASKSAFDYAHSYVSATVSLPSLSSASSTSSDYSSFTSREMAEECFGEQEMGSLPQVRLPNDAPDALWHAVEPNWGPLVSRLRVDATASETHRFPYESVNNKSVIRISVPGMGDSKTVPAPFPPRVKSNSSRRQPSRGARHVSRGGQRGGRESSNFSGDHSLAPSSERPERSDRLSSTRGRGSFRGRSENWSRHNSTAQTAQT</sequence>
<feature type="compositionally biased region" description="Low complexity" evidence="1">
    <location>
        <begin position="969"/>
        <end position="985"/>
    </location>
</feature>
<feature type="compositionally biased region" description="Polar residues" evidence="1">
    <location>
        <begin position="75"/>
        <end position="95"/>
    </location>
</feature>
<feature type="compositionally biased region" description="Polar residues" evidence="1">
    <location>
        <begin position="19"/>
        <end position="36"/>
    </location>
</feature>
<feature type="compositionally biased region" description="Polar residues" evidence="1">
    <location>
        <begin position="422"/>
        <end position="432"/>
    </location>
</feature>
<evidence type="ECO:0000313" key="3">
    <source>
        <dbReference type="Proteomes" id="UP000193689"/>
    </source>
</evidence>
<feature type="compositionally biased region" description="Basic and acidic residues" evidence="1">
    <location>
        <begin position="61"/>
        <end position="71"/>
    </location>
</feature>
<dbReference type="STRING" id="1141098.A0A1Y2DKB0"/>
<feature type="compositionally biased region" description="Basic and acidic residues" evidence="1">
    <location>
        <begin position="1"/>
        <end position="11"/>
    </location>
</feature>
<feature type="compositionally biased region" description="Basic and acidic residues" evidence="1">
    <location>
        <begin position="356"/>
        <end position="366"/>
    </location>
</feature>
<evidence type="ECO:0000313" key="2">
    <source>
        <dbReference type="EMBL" id="ORY59718.1"/>
    </source>
</evidence>
<feature type="compositionally biased region" description="Polar residues" evidence="1">
    <location>
        <begin position="845"/>
        <end position="854"/>
    </location>
</feature>
<feature type="compositionally biased region" description="Basic and acidic residues" evidence="1">
    <location>
        <begin position="387"/>
        <end position="400"/>
    </location>
</feature>
<feature type="compositionally biased region" description="Basic and acidic residues" evidence="1">
    <location>
        <begin position="190"/>
        <end position="201"/>
    </location>
</feature>
<reference evidence="2 3" key="1">
    <citation type="submission" date="2016-07" db="EMBL/GenBank/DDBJ databases">
        <title>Pervasive Adenine N6-methylation of Active Genes in Fungi.</title>
        <authorList>
            <consortium name="DOE Joint Genome Institute"/>
            <person name="Mondo S.J."/>
            <person name="Dannebaum R.O."/>
            <person name="Kuo R.C."/>
            <person name="Labutti K."/>
            <person name="Haridas S."/>
            <person name="Kuo A."/>
            <person name="Salamov A."/>
            <person name="Ahrendt S.R."/>
            <person name="Lipzen A."/>
            <person name="Sullivan W."/>
            <person name="Andreopoulos W.B."/>
            <person name="Clum A."/>
            <person name="Lindquist E."/>
            <person name="Daum C."/>
            <person name="Ramamoorthy G.K."/>
            <person name="Gryganskyi A."/>
            <person name="Culley D."/>
            <person name="Magnuson J.K."/>
            <person name="James T.Y."/>
            <person name="O'Malley M.A."/>
            <person name="Stajich J.E."/>
            <person name="Spatafora J.W."/>
            <person name="Visel A."/>
            <person name="Grigoriev I.V."/>
        </authorList>
    </citation>
    <scope>NUCLEOTIDE SEQUENCE [LARGE SCALE GENOMIC DNA]</scope>
    <source>
        <strain evidence="2 3">CBS 129021</strain>
    </source>
</reference>
<dbReference type="InParanoid" id="A0A1Y2DKB0"/>
<organism evidence="2 3">
    <name type="scientific">Pseudomassariella vexata</name>
    <dbReference type="NCBI Taxonomy" id="1141098"/>
    <lineage>
        <taxon>Eukaryota</taxon>
        <taxon>Fungi</taxon>
        <taxon>Dikarya</taxon>
        <taxon>Ascomycota</taxon>
        <taxon>Pezizomycotina</taxon>
        <taxon>Sordariomycetes</taxon>
        <taxon>Xylariomycetidae</taxon>
        <taxon>Amphisphaeriales</taxon>
        <taxon>Pseudomassariaceae</taxon>
        <taxon>Pseudomassariella</taxon>
    </lineage>
</organism>
<feature type="compositionally biased region" description="Polar residues" evidence="1">
    <location>
        <begin position="675"/>
        <end position="686"/>
    </location>
</feature>
<dbReference type="OrthoDB" id="5416983at2759"/>
<feature type="compositionally biased region" description="Low complexity" evidence="1">
    <location>
        <begin position="110"/>
        <end position="128"/>
    </location>
</feature>
<feature type="region of interest" description="Disordered" evidence="1">
    <location>
        <begin position="50"/>
        <end position="291"/>
    </location>
</feature>
<name>A0A1Y2DKB0_9PEZI</name>
<feature type="compositionally biased region" description="Basic and acidic residues" evidence="1">
    <location>
        <begin position="942"/>
        <end position="954"/>
    </location>
</feature>
<feature type="compositionally biased region" description="Basic and acidic residues" evidence="1">
    <location>
        <begin position="1224"/>
        <end position="1233"/>
    </location>
</feature>
<feature type="region of interest" description="Disordered" evidence="1">
    <location>
        <begin position="819"/>
        <end position="1056"/>
    </location>
</feature>
<dbReference type="RefSeq" id="XP_040712292.1">
    <property type="nucleotide sequence ID" value="XM_040858732.1"/>
</dbReference>
<feature type="compositionally biased region" description="Polar residues" evidence="1">
    <location>
        <begin position="50"/>
        <end position="60"/>
    </location>
</feature>
<feature type="region of interest" description="Disordered" evidence="1">
    <location>
        <begin position="616"/>
        <end position="772"/>
    </location>
</feature>
<feature type="compositionally biased region" description="Low complexity" evidence="1">
    <location>
        <begin position="259"/>
        <end position="271"/>
    </location>
</feature>
<feature type="compositionally biased region" description="Basic and acidic residues" evidence="1">
    <location>
        <begin position="574"/>
        <end position="584"/>
    </location>
</feature>
<feature type="compositionally biased region" description="Polar residues" evidence="1">
    <location>
        <begin position="1250"/>
        <end position="1260"/>
    </location>
</feature>
<dbReference type="GeneID" id="63774944"/>
<evidence type="ECO:0000256" key="1">
    <source>
        <dbReference type="SAM" id="MobiDB-lite"/>
    </source>
</evidence>
<feature type="compositionally biased region" description="Polar residues" evidence="1">
    <location>
        <begin position="135"/>
        <end position="164"/>
    </location>
</feature>
<dbReference type="AlphaFoldDB" id="A0A1Y2DKB0"/>
<feature type="region of interest" description="Disordered" evidence="1">
    <location>
        <begin position="1"/>
        <end position="36"/>
    </location>
</feature>
<feature type="compositionally biased region" description="Basic residues" evidence="1">
    <location>
        <begin position="1191"/>
        <end position="1200"/>
    </location>
</feature>
<feature type="compositionally biased region" description="Basic and acidic residues" evidence="1">
    <location>
        <begin position="173"/>
        <end position="183"/>
    </location>
</feature>
<accession>A0A1Y2DKB0</accession>
<feature type="region of interest" description="Disordered" evidence="1">
    <location>
        <begin position="1167"/>
        <end position="1260"/>
    </location>
</feature>
<proteinExistence type="predicted"/>
<gene>
    <name evidence="2" type="ORF">BCR38DRAFT_412713</name>
</gene>